<dbReference type="Proteomes" id="UP000242254">
    <property type="component" value="Unassembled WGS sequence"/>
</dbReference>
<feature type="coiled-coil region" evidence="8">
    <location>
        <begin position="62"/>
        <end position="107"/>
    </location>
</feature>
<dbReference type="EMBL" id="KZ303842">
    <property type="protein sequence ID" value="PHZ17353.1"/>
    <property type="molecule type" value="Genomic_DNA"/>
</dbReference>
<dbReference type="Pfam" id="PF03879">
    <property type="entry name" value="Cgr1"/>
    <property type="match status" value="1"/>
</dbReference>
<dbReference type="GeneID" id="35438803"/>
<evidence type="ECO:0000256" key="7">
    <source>
        <dbReference type="ARBA" id="ARBA00023242"/>
    </source>
</evidence>
<feature type="compositionally biased region" description="Basic and acidic residues" evidence="9">
    <location>
        <begin position="47"/>
        <end position="59"/>
    </location>
</feature>
<keyword evidence="6 8" id="KW-0175">Coiled coil</keyword>
<keyword evidence="7 8" id="KW-0539">Nucleus</keyword>
<evidence type="ECO:0000256" key="3">
    <source>
        <dbReference type="ARBA" id="ARBA00007869"/>
    </source>
</evidence>
<dbReference type="RefSeq" id="XP_023471061.1">
    <property type="nucleotide sequence ID" value="XM_023607813.1"/>
</dbReference>
<dbReference type="AlphaFoldDB" id="A0A2G4T8K0"/>
<name>A0A2G4T8K0_RHIZD</name>
<evidence type="ECO:0000256" key="5">
    <source>
        <dbReference type="ARBA" id="ARBA00022552"/>
    </source>
</evidence>
<comment type="subcellular location">
    <subcellularLocation>
        <location evidence="2 8">Nucleus</location>
        <location evidence="2 8">Nucleolus</location>
    </subcellularLocation>
</comment>
<protein>
    <recommendedName>
        <fullName evidence="8">rRNA-processing protein</fullName>
    </recommendedName>
</protein>
<evidence type="ECO:0000313" key="10">
    <source>
        <dbReference type="EMBL" id="PHZ17353.1"/>
    </source>
</evidence>
<gene>
    <name evidence="10" type="ORF">RHIMIDRAFT_232786</name>
</gene>
<dbReference type="GO" id="GO:0005730">
    <property type="term" value="C:nucleolus"/>
    <property type="evidence" value="ECO:0007669"/>
    <property type="project" value="UniProtKB-SubCell"/>
</dbReference>
<evidence type="ECO:0000256" key="2">
    <source>
        <dbReference type="ARBA" id="ARBA00004604"/>
    </source>
</evidence>
<comment type="function">
    <text evidence="1 8">Involved in nucleolar integrity and required for processing of the pre-rRNA for the 60S ribosome subunit.</text>
</comment>
<dbReference type="GO" id="GO:0006364">
    <property type="term" value="P:rRNA processing"/>
    <property type="evidence" value="ECO:0007669"/>
    <property type="project" value="UniProtKB-UniRule"/>
</dbReference>
<sequence length="123" mass="14470">MPATNIDGTKADIGGFVDTVNKRVSGKIWKVQKKATVRNQQPKQLRKSWDERTKERERHNAAKALERQLKEEKKAEIERKKQANLERKKIKEEKERQEALAAKMSAKRLARLRKREARKKARI</sequence>
<evidence type="ECO:0000256" key="4">
    <source>
        <dbReference type="ARBA" id="ARBA00022517"/>
    </source>
</evidence>
<accession>A0A2G4T8K0</accession>
<proteinExistence type="inferred from homology"/>
<evidence type="ECO:0000313" key="11">
    <source>
        <dbReference type="Proteomes" id="UP000242254"/>
    </source>
</evidence>
<feature type="region of interest" description="Disordered" evidence="9">
    <location>
        <begin position="33"/>
        <end position="59"/>
    </location>
</feature>
<reference evidence="10 11" key="1">
    <citation type="journal article" date="2016" name="Proc. Natl. Acad. Sci. U.S.A.">
        <title>Lipid metabolic changes in an early divergent fungus govern the establishment of a mutualistic symbiosis with endobacteria.</title>
        <authorList>
            <person name="Lastovetsky O.A."/>
            <person name="Gaspar M.L."/>
            <person name="Mondo S.J."/>
            <person name="LaButti K.M."/>
            <person name="Sandor L."/>
            <person name="Grigoriev I.V."/>
            <person name="Henry S.A."/>
            <person name="Pawlowska T.E."/>
        </authorList>
    </citation>
    <scope>NUCLEOTIDE SEQUENCE [LARGE SCALE GENOMIC DNA]</scope>
    <source>
        <strain evidence="10 11">ATCC 52813</strain>
    </source>
</reference>
<comment type="similarity">
    <text evidence="3 8">Belongs to the CGR1 family.</text>
</comment>
<dbReference type="InterPro" id="IPR005579">
    <property type="entry name" value="Cgr1-like"/>
</dbReference>
<keyword evidence="4 8" id="KW-0690">Ribosome biogenesis</keyword>
<evidence type="ECO:0000256" key="9">
    <source>
        <dbReference type="SAM" id="MobiDB-lite"/>
    </source>
</evidence>
<keyword evidence="5 8" id="KW-0698">rRNA processing</keyword>
<evidence type="ECO:0000256" key="6">
    <source>
        <dbReference type="ARBA" id="ARBA00023054"/>
    </source>
</evidence>
<keyword evidence="11" id="KW-1185">Reference proteome</keyword>
<organism evidence="10 11">
    <name type="scientific">Rhizopus microsporus ATCC 52813</name>
    <dbReference type="NCBI Taxonomy" id="1340429"/>
    <lineage>
        <taxon>Eukaryota</taxon>
        <taxon>Fungi</taxon>
        <taxon>Fungi incertae sedis</taxon>
        <taxon>Mucoromycota</taxon>
        <taxon>Mucoromycotina</taxon>
        <taxon>Mucoromycetes</taxon>
        <taxon>Mucorales</taxon>
        <taxon>Mucorineae</taxon>
        <taxon>Rhizopodaceae</taxon>
        <taxon>Rhizopus</taxon>
    </lineage>
</organism>
<evidence type="ECO:0000256" key="8">
    <source>
        <dbReference type="RuleBase" id="RU363084"/>
    </source>
</evidence>
<evidence type="ECO:0000256" key="1">
    <source>
        <dbReference type="ARBA" id="ARBA00004090"/>
    </source>
</evidence>